<sequence>MQQFFSEQAQDSELELITKTYFLCRAGIPEPLVGFALSNTAIEAVSDLDMVVLPTAQYSMYPAVLIGRFATHSRHTRNG</sequence>
<dbReference type="Gene3D" id="3.40.630.30">
    <property type="match status" value="1"/>
</dbReference>
<dbReference type="Proteomes" id="UP000460298">
    <property type="component" value="Unassembled WGS sequence"/>
</dbReference>
<protein>
    <submittedName>
        <fullName evidence="1">Uncharacterized protein</fullName>
    </submittedName>
</protein>
<reference evidence="1 2" key="1">
    <citation type="submission" date="2019-10" db="EMBL/GenBank/DDBJ databases">
        <title>Extracellular Electron Transfer in a Candidatus Methanoperedens spp. Enrichment Culture.</title>
        <authorList>
            <person name="Berger S."/>
            <person name="Rangel Shaw D."/>
            <person name="Berben T."/>
            <person name="In 'T Zandt M."/>
            <person name="Frank J."/>
            <person name="Reimann J."/>
            <person name="Jetten M.S.M."/>
            <person name="Welte C.U."/>
        </authorList>
    </citation>
    <scope>NUCLEOTIDE SEQUENCE [LARGE SCALE GENOMIC DNA]</scope>
    <source>
        <strain evidence="1">SB12</strain>
    </source>
</reference>
<organism evidence="1 2">
    <name type="scientific">Leptonema illini</name>
    <dbReference type="NCBI Taxonomy" id="183"/>
    <lineage>
        <taxon>Bacteria</taxon>
        <taxon>Pseudomonadati</taxon>
        <taxon>Spirochaetota</taxon>
        <taxon>Spirochaetia</taxon>
        <taxon>Leptospirales</taxon>
        <taxon>Leptospiraceae</taxon>
        <taxon>Leptonema</taxon>
    </lineage>
</organism>
<evidence type="ECO:0000313" key="1">
    <source>
        <dbReference type="EMBL" id="KAB2929520.1"/>
    </source>
</evidence>
<name>A0A833GY45_9LEPT</name>
<gene>
    <name evidence="1" type="ORF">F9K24_19740</name>
</gene>
<comment type="caution">
    <text evidence="1">The sequence shown here is derived from an EMBL/GenBank/DDBJ whole genome shotgun (WGS) entry which is preliminary data.</text>
</comment>
<proteinExistence type="predicted"/>
<accession>A0A833GY45</accession>
<dbReference type="AlphaFoldDB" id="A0A833GY45"/>
<evidence type="ECO:0000313" key="2">
    <source>
        <dbReference type="Proteomes" id="UP000460298"/>
    </source>
</evidence>
<dbReference type="EMBL" id="WBUI01000030">
    <property type="protein sequence ID" value="KAB2929520.1"/>
    <property type="molecule type" value="Genomic_DNA"/>
</dbReference>